<keyword evidence="4" id="KW-1185">Reference proteome</keyword>
<dbReference type="RefSeq" id="WP_067309976.1">
    <property type="nucleotide sequence ID" value="NZ_CP016279.1"/>
</dbReference>
<sequence length="413" mass="46649">MTHTGRIGSHVIGVPVILIRSDVLARHRPEIWTAQDGPPEDPEGERLLAEATMLHEIRHFHDALLCPPLYDRFMVEAERNSVGAAVFADLSENGERDPAKRLGKEQRDLIDMHRATAADFKHRNACAYEPVEVPGIGPAITLVDLLEANALVTELFFLHRAVEHRTPGDSGYDHWLSLLSTLPAKYTKIISRFVRSRESFGEDLQRVSGVLMRCLYRPEPSAAALREVVGLPEREIDALCGPEVIGKQLAETTKRHNYALFTIFEPHQHARRVFTNAGDITELHARCAARMRESEFQVDAYLRNIRDFPVPATGFFADAAMLGERRLPFVRKADIRAAYGDVFSLSSTKDRQRRATLACGFFPTFGTVPCLELNRVDLMLGMRFGTQGLFGEKVSYNHAMDQAYVMTYRQWME</sequence>
<proteinExistence type="predicted"/>
<dbReference type="STRING" id="68214.AVL59_28540"/>
<name>A0A1B1B2B4_9ACTN</name>
<organism evidence="1 3">
    <name type="scientific">Streptomyces griseochromogenes</name>
    <dbReference type="NCBI Taxonomy" id="68214"/>
    <lineage>
        <taxon>Bacteria</taxon>
        <taxon>Bacillati</taxon>
        <taxon>Actinomycetota</taxon>
        <taxon>Actinomycetes</taxon>
        <taxon>Kitasatosporales</taxon>
        <taxon>Streptomycetaceae</taxon>
        <taxon>Streptomyces</taxon>
    </lineage>
</organism>
<protein>
    <submittedName>
        <fullName evidence="1">Uncharacterized protein</fullName>
    </submittedName>
</protein>
<dbReference type="EMBL" id="JAGGLP010000001">
    <property type="protein sequence ID" value="MBP2047617.1"/>
    <property type="molecule type" value="Genomic_DNA"/>
</dbReference>
<dbReference type="KEGG" id="sgs:AVL59_28540"/>
<evidence type="ECO:0000313" key="4">
    <source>
        <dbReference type="Proteomes" id="UP001519309"/>
    </source>
</evidence>
<accession>A0A1B1B2B4</accession>
<dbReference type="Proteomes" id="UP000092659">
    <property type="component" value="Chromosome"/>
</dbReference>
<dbReference type="AlphaFoldDB" id="A0A1B1B2B4"/>
<reference evidence="1 3" key="1">
    <citation type="submission" date="2016-06" db="EMBL/GenBank/DDBJ databases">
        <title>Complete genome sequence of Streptomyces griseochromogenes ATCC 14511, the Blasticidin S producer.</title>
        <authorList>
            <person name="Wu L."/>
        </authorList>
    </citation>
    <scope>NUCLEOTIDE SEQUENCE [LARGE SCALE GENOMIC DNA]</scope>
    <source>
        <strain evidence="1 3">ATCC 14511</strain>
    </source>
</reference>
<evidence type="ECO:0000313" key="3">
    <source>
        <dbReference type="Proteomes" id="UP000092659"/>
    </source>
</evidence>
<dbReference type="EMBL" id="CP016279">
    <property type="protein sequence ID" value="ANP52966.1"/>
    <property type="molecule type" value="Genomic_DNA"/>
</dbReference>
<dbReference type="Proteomes" id="UP001519309">
    <property type="component" value="Unassembled WGS sequence"/>
</dbReference>
<gene>
    <name evidence="1" type="ORF">AVL59_28540</name>
    <name evidence="2" type="ORF">J2Z21_000539</name>
</gene>
<dbReference type="OrthoDB" id="9900997at2"/>
<evidence type="ECO:0000313" key="2">
    <source>
        <dbReference type="EMBL" id="MBP2047617.1"/>
    </source>
</evidence>
<reference evidence="2 4" key="2">
    <citation type="submission" date="2021-03" db="EMBL/GenBank/DDBJ databases">
        <title>Genomic Encyclopedia of Type Strains, Phase IV (KMG-IV): sequencing the most valuable type-strain genomes for metagenomic binning, comparative biology and taxonomic classification.</title>
        <authorList>
            <person name="Goeker M."/>
        </authorList>
    </citation>
    <scope>NUCLEOTIDE SEQUENCE [LARGE SCALE GENOMIC DNA]</scope>
    <source>
        <strain evidence="2 4">DSM 40499</strain>
    </source>
</reference>
<evidence type="ECO:0000313" key="1">
    <source>
        <dbReference type="EMBL" id="ANP52966.1"/>
    </source>
</evidence>